<evidence type="ECO:0000256" key="1">
    <source>
        <dbReference type="SAM" id="MobiDB-lite"/>
    </source>
</evidence>
<feature type="compositionally biased region" description="Basic residues" evidence="1">
    <location>
        <begin position="112"/>
        <end position="123"/>
    </location>
</feature>
<dbReference type="Gene3D" id="3.40.50.1110">
    <property type="entry name" value="SGNH hydrolase"/>
    <property type="match status" value="1"/>
</dbReference>
<gene>
    <name evidence="2" type="ORF">JRQ81_002230</name>
</gene>
<evidence type="ECO:0000313" key="3">
    <source>
        <dbReference type="Proteomes" id="UP001142489"/>
    </source>
</evidence>
<comment type="caution">
    <text evidence="2">The sequence shown here is derived from an EMBL/GenBank/DDBJ whole genome shotgun (WGS) entry which is preliminary data.</text>
</comment>
<reference evidence="2" key="1">
    <citation type="journal article" date="2023" name="DNA Res.">
        <title>Chromosome-level genome assembly of Phrynocephalus forsythii using third-generation DNA sequencing and Hi-C analysis.</title>
        <authorList>
            <person name="Qi Y."/>
            <person name="Zhao W."/>
            <person name="Zhao Y."/>
            <person name="Niu C."/>
            <person name="Cao S."/>
            <person name="Zhang Y."/>
        </authorList>
    </citation>
    <scope>NUCLEOTIDE SEQUENCE</scope>
    <source>
        <tissue evidence="2">Muscle</tissue>
    </source>
</reference>
<dbReference type="Proteomes" id="UP001142489">
    <property type="component" value="Unassembled WGS sequence"/>
</dbReference>
<proteinExistence type="predicted"/>
<feature type="compositionally biased region" description="Low complexity" evidence="1">
    <location>
        <begin position="25"/>
        <end position="42"/>
    </location>
</feature>
<protein>
    <submittedName>
        <fullName evidence="2">Uncharacterized protein</fullName>
    </submittedName>
</protein>
<dbReference type="SUPFAM" id="SSF52266">
    <property type="entry name" value="SGNH hydrolase"/>
    <property type="match status" value="1"/>
</dbReference>
<sequence>MLPYRGRNDTNLVLCQTLESPGAPQPQQQPQQQQQQQQQQVPPHLPPPPEKEAVASSPSLLKALEAVVAAGRRGLLGPAAAAAAATIPLLQAGGAKPPAAPNLIHPVPATEKKKKKKKKKKSLPNKGRPALITVVPLAEGAGKLQCGLKEVWICGNSVILASQKRLQSQTQGLQLGIKPTKAYVYWRGVQGMKWEQLLPLLHEIYHLRFSPSLIIIHVGEDDLLPGNSTSFLMAMKNDLGVLRRAFINTFIIWSSLLPKQVWGENQKPEEMEKLRKDINSKMISRCKQVGVQFMPHTSITSDKTGLFLPSLNDLSDAGADHFIADLKGVLRINRFYE</sequence>
<dbReference type="OrthoDB" id="9426071at2759"/>
<name>A0A9Q0XHI6_9SAUR</name>
<evidence type="ECO:0000313" key="2">
    <source>
        <dbReference type="EMBL" id="KAJ7316068.1"/>
    </source>
</evidence>
<dbReference type="InterPro" id="IPR036514">
    <property type="entry name" value="SGNH_hydro_sf"/>
</dbReference>
<feature type="region of interest" description="Disordered" evidence="1">
    <location>
        <begin position="96"/>
        <end position="125"/>
    </location>
</feature>
<accession>A0A9Q0XHI6</accession>
<organism evidence="2 3">
    <name type="scientific">Phrynocephalus forsythii</name>
    <dbReference type="NCBI Taxonomy" id="171643"/>
    <lineage>
        <taxon>Eukaryota</taxon>
        <taxon>Metazoa</taxon>
        <taxon>Chordata</taxon>
        <taxon>Craniata</taxon>
        <taxon>Vertebrata</taxon>
        <taxon>Euteleostomi</taxon>
        <taxon>Lepidosauria</taxon>
        <taxon>Squamata</taxon>
        <taxon>Bifurcata</taxon>
        <taxon>Unidentata</taxon>
        <taxon>Episquamata</taxon>
        <taxon>Toxicofera</taxon>
        <taxon>Iguania</taxon>
        <taxon>Acrodonta</taxon>
        <taxon>Agamidae</taxon>
        <taxon>Agaminae</taxon>
        <taxon>Phrynocephalus</taxon>
    </lineage>
</organism>
<keyword evidence="3" id="KW-1185">Reference proteome</keyword>
<dbReference type="AlphaFoldDB" id="A0A9Q0XHI6"/>
<dbReference type="EMBL" id="JAPFRF010000011">
    <property type="protein sequence ID" value="KAJ7316068.1"/>
    <property type="molecule type" value="Genomic_DNA"/>
</dbReference>
<feature type="region of interest" description="Disordered" evidence="1">
    <location>
        <begin position="17"/>
        <end position="57"/>
    </location>
</feature>